<evidence type="ECO:0000313" key="1">
    <source>
        <dbReference type="EMBL" id="TQN65520.1"/>
    </source>
</evidence>
<comment type="caution">
    <text evidence="1">The sequence shown here is derived from an EMBL/GenBank/DDBJ whole genome shotgun (WGS) entry which is preliminary data.</text>
</comment>
<protein>
    <submittedName>
        <fullName evidence="1">Uncharacterized protein</fullName>
    </submittedName>
</protein>
<name>A0A5Q4BF27_9PEZI</name>
<sequence>LVQTKKRCSDPKWRELEDTEYEPSSDTAILIVDMRNAENCAVKLYTASDQYVDTVGIDNKGYAVIIPWKPGRNIVCYGYCRVAEVTATE</sequence>
<feature type="non-terminal residue" evidence="1">
    <location>
        <position position="1"/>
    </location>
</feature>
<reference evidence="1 2" key="1">
    <citation type="journal article" date="2019" name="Sci. Rep.">
        <title>Colletotrichum shisoi sp. nov., an anthracnose pathogen of Perilla frutescens in Japan: molecular phylogenetic, morphological and genomic evidence.</title>
        <authorList>
            <person name="Gan P."/>
            <person name="Tsushima A."/>
            <person name="Hiroyama R."/>
            <person name="Narusaka M."/>
            <person name="Takano Y."/>
            <person name="Narusaka Y."/>
            <person name="Kawaradani M."/>
            <person name="Damm U."/>
            <person name="Shirasu K."/>
        </authorList>
    </citation>
    <scope>NUCLEOTIDE SEQUENCE [LARGE SCALE GENOMIC DNA]</scope>
    <source>
        <strain evidence="1 2">PG-2018a</strain>
    </source>
</reference>
<dbReference type="OrthoDB" id="4658369at2759"/>
<proteinExistence type="predicted"/>
<dbReference type="Proteomes" id="UP000326340">
    <property type="component" value="Unassembled WGS sequence"/>
</dbReference>
<dbReference type="EMBL" id="PUHP01001583">
    <property type="protein sequence ID" value="TQN65520.1"/>
    <property type="molecule type" value="Genomic_DNA"/>
</dbReference>
<organism evidence="1 2">
    <name type="scientific">Colletotrichum shisoi</name>
    <dbReference type="NCBI Taxonomy" id="2078593"/>
    <lineage>
        <taxon>Eukaryota</taxon>
        <taxon>Fungi</taxon>
        <taxon>Dikarya</taxon>
        <taxon>Ascomycota</taxon>
        <taxon>Pezizomycotina</taxon>
        <taxon>Sordariomycetes</taxon>
        <taxon>Hypocreomycetidae</taxon>
        <taxon>Glomerellales</taxon>
        <taxon>Glomerellaceae</taxon>
        <taxon>Colletotrichum</taxon>
        <taxon>Colletotrichum destructivum species complex</taxon>
    </lineage>
</organism>
<accession>A0A5Q4BF27</accession>
<evidence type="ECO:0000313" key="2">
    <source>
        <dbReference type="Proteomes" id="UP000326340"/>
    </source>
</evidence>
<keyword evidence="2" id="KW-1185">Reference proteome</keyword>
<gene>
    <name evidence="1" type="ORF">CSHISOI_09899</name>
</gene>
<dbReference type="AlphaFoldDB" id="A0A5Q4BF27"/>